<accession>A0A0U5G5Y8</accession>
<reference evidence="3" key="1">
    <citation type="journal article" date="2016" name="Genome Announc.">
        <title>Draft genome sequences of fungus Aspergillus calidoustus.</title>
        <authorList>
            <person name="Horn F."/>
            <person name="Linde J."/>
            <person name="Mattern D.J."/>
            <person name="Walther G."/>
            <person name="Guthke R."/>
            <person name="Scherlach K."/>
            <person name="Martin K."/>
            <person name="Brakhage A.A."/>
            <person name="Petzke L."/>
            <person name="Valiante V."/>
        </authorList>
    </citation>
    <scope>NUCLEOTIDE SEQUENCE [LARGE SCALE GENOMIC DNA]</scope>
    <source>
        <strain evidence="3">SF006504</strain>
    </source>
</reference>
<protein>
    <submittedName>
        <fullName evidence="2">Uncharacterized protein</fullName>
    </submittedName>
</protein>
<dbReference type="AlphaFoldDB" id="A0A0U5G5Y8"/>
<evidence type="ECO:0000313" key="2">
    <source>
        <dbReference type="EMBL" id="CEL06567.1"/>
    </source>
</evidence>
<keyword evidence="3" id="KW-1185">Reference proteome</keyword>
<sequence length="70" mass="7552">MRFLAAILPLALIAGVNAIKPEAIRETEEGFEVLAAKCSDDYFTCITSCPLLAPGPFCATWPLNCAIIYC</sequence>
<name>A0A0U5G5Y8_ASPCI</name>
<dbReference type="OMA" id="ASFCITW"/>
<organism evidence="2 3">
    <name type="scientific">Aspergillus calidoustus</name>
    <dbReference type="NCBI Taxonomy" id="454130"/>
    <lineage>
        <taxon>Eukaryota</taxon>
        <taxon>Fungi</taxon>
        <taxon>Dikarya</taxon>
        <taxon>Ascomycota</taxon>
        <taxon>Pezizomycotina</taxon>
        <taxon>Eurotiomycetes</taxon>
        <taxon>Eurotiomycetidae</taxon>
        <taxon>Eurotiales</taxon>
        <taxon>Aspergillaceae</taxon>
        <taxon>Aspergillus</taxon>
        <taxon>Aspergillus subgen. Nidulantes</taxon>
    </lineage>
</organism>
<feature type="signal peptide" evidence="1">
    <location>
        <begin position="1"/>
        <end position="18"/>
    </location>
</feature>
<dbReference type="OrthoDB" id="4400599at2759"/>
<gene>
    <name evidence="2" type="ORF">ASPCAL09740</name>
</gene>
<keyword evidence="1" id="KW-0732">Signal</keyword>
<dbReference type="Proteomes" id="UP000054771">
    <property type="component" value="Unassembled WGS sequence"/>
</dbReference>
<evidence type="ECO:0000256" key="1">
    <source>
        <dbReference type="SAM" id="SignalP"/>
    </source>
</evidence>
<evidence type="ECO:0000313" key="3">
    <source>
        <dbReference type="Proteomes" id="UP000054771"/>
    </source>
</evidence>
<dbReference type="EMBL" id="CDMC01000008">
    <property type="protein sequence ID" value="CEL06567.1"/>
    <property type="molecule type" value="Genomic_DNA"/>
</dbReference>
<feature type="chain" id="PRO_5006857556" evidence="1">
    <location>
        <begin position="19"/>
        <end position="70"/>
    </location>
</feature>
<proteinExistence type="predicted"/>